<dbReference type="InterPro" id="IPR043151">
    <property type="entry name" value="BAH_sf"/>
</dbReference>
<keyword evidence="2 4" id="KW-0863">Zinc-finger</keyword>
<evidence type="ECO:0000256" key="4">
    <source>
        <dbReference type="PROSITE-ProRule" id="PRU00146"/>
    </source>
</evidence>
<dbReference type="GO" id="GO:0003682">
    <property type="term" value="F:chromatin binding"/>
    <property type="evidence" value="ECO:0007669"/>
    <property type="project" value="InterPro"/>
</dbReference>
<evidence type="ECO:0000313" key="8">
    <source>
        <dbReference type="EMBL" id="KAJ1645123.1"/>
    </source>
</evidence>
<dbReference type="InterPro" id="IPR011011">
    <property type="entry name" value="Znf_FYVE_PHD"/>
</dbReference>
<accession>A0A9W8CIC6</accession>
<dbReference type="Pfam" id="PF13832">
    <property type="entry name" value="zf-HC5HC2H_2"/>
    <property type="match status" value="1"/>
</dbReference>
<gene>
    <name evidence="8" type="primary">SNT2</name>
    <name evidence="8" type="ORF">LPJ64_003272</name>
</gene>
<keyword evidence="3" id="KW-0862">Zinc</keyword>
<dbReference type="Gene3D" id="2.30.30.490">
    <property type="match status" value="1"/>
</dbReference>
<evidence type="ECO:0000313" key="9">
    <source>
        <dbReference type="Proteomes" id="UP001145021"/>
    </source>
</evidence>
<name>A0A9W8CIC6_9FUNG</name>
<feature type="domain" description="PHD-type" evidence="6">
    <location>
        <begin position="800"/>
        <end position="853"/>
    </location>
</feature>
<dbReference type="InterPro" id="IPR029617">
    <property type="entry name" value="Snt2"/>
</dbReference>
<dbReference type="GO" id="GO:0004842">
    <property type="term" value="F:ubiquitin-protein transferase activity"/>
    <property type="evidence" value="ECO:0007669"/>
    <property type="project" value="TreeGrafter"/>
</dbReference>
<proteinExistence type="predicted"/>
<comment type="caution">
    <text evidence="8">The sequence shown here is derived from an EMBL/GenBank/DDBJ whole genome shotgun (WGS) entry which is preliminary data.</text>
</comment>
<dbReference type="PANTHER" id="PTHR47672">
    <property type="entry name" value="E3 UBIQUITIN-PROTEIN LIGASE SNT2"/>
    <property type="match status" value="1"/>
</dbReference>
<dbReference type="SUPFAM" id="SSF57903">
    <property type="entry name" value="FYVE/PHD zinc finger"/>
    <property type="match status" value="2"/>
</dbReference>
<dbReference type="SUPFAM" id="SSF46689">
    <property type="entry name" value="Homeodomain-like"/>
    <property type="match status" value="1"/>
</dbReference>
<dbReference type="InterPro" id="IPR001965">
    <property type="entry name" value="Znf_PHD"/>
</dbReference>
<dbReference type="InterPro" id="IPR019786">
    <property type="entry name" value="Zinc_finger_PHD-type_CS"/>
</dbReference>
<dbReference type="Pfam" id="PF01426">
    <property type="entry name" value="BAH"/>
    <property type="match status" value="1"/>
</dbReference>
<feature type="domain" description="BAH" evidence="7">
    <location>
        <begin position="27"/>
        <end position="192"/>
    </location>
</feature>
<evidence type="ECO:0000256" key="1">
    <source>
        <dbReference type="ARBA" id="ARBA00022723"/>
    </source>
</evidence>
<evidence type="ECO:0000256" key="3">
    <source>
        <dbReference type="ARBA" id="ARBA00022833"/>
    </source>
</evidence>
<feature type="domain" description="PHD-type" evidence="6">
    <location>
        <begin position="229"/>
        <end position="281"/>
    </location>
</feature>
<sequence length="1196" mass="129796">MSKLLALGNSDLSLPPAPTSVNLPDGTSVTIDDYVYLQTEFPDEPYYIGRIMEFVYVARVRQPKPLLSEVWQKGNGAANSSDNSRFKREDTPMSSSSSSSSVTPTPSAQLRARLAWFQRPRDLPVSRAKIKDTRLLIATMHSDLNPVSVIKGKCYVRHSREINDMSAWKSAPDHYYYNQLFDRYSTRLYDIVPVNQIRNAPQNVLQKLTNTYEFIFAEPQKIADLVNTRRACTICAKWCSINESLKCSICEKHYHMQCLDPPLSRKPAKGYSWQCAACLRRMQEQRARANNGSAAETAILESGERKRTTRAMQAEENGVSLRPTAGSALAAAASDTESRSGSKRLKITHGSGSGTDGIATPIPRPKNRGQWPFRYFGVNTNIEDVLHDDDRIYPRAVSRIGPKYQAIVPDIVSPAGAALDAELSVREKLTLGRRDSAKSEDAFEVSNLRSGAGSIANGAAANAVSTAVGGGGGGGGVGRWHGKSAEQMGRMWDEIEATRGNGKLQLFFEQPQHLDNEELDMYMGSILPYLRRHFAAMQDFTLLDCQDAALHGLVQHAYDVEEALITIPECPEAYVRPRSSGDVWTAGDIARFNECLREYGANLQSVHEALPHLSRRAIVLRYYLIKPTSLGQHLLEDFSKRNHAAQRRLNLGQGGEAAGAAVHLEVSSDAGISSANTPASSPRISALGDRTTRRCIHCQHESSARWYPAPADVTVYNTRSAKTSGAQRIICADCREHWLHYAAMPDQDTINARRNHQTTLITGGSRPSSSTRMGARSKNVPPFMPPALPRARASDLSWPLMPCDVCRLQTRSSEQPLLTCQDCGLCVHLGCSGYPQRAHIHPKRWRCPVCTNIATPTVSINYTCILCRKGLHARMEHLSERSPSQGAQPLMWRTSGNNWAHALCVLSVSELRLSFSHGNVVVDGVSCMPPDMWKRSCSLCQSSEGAVIACCQQACGQGVHASCVHQLEDSGSSSATEPVLVGRISDTAGLSSSEAAGVLQKSVAEFVSSQMRLEVVLRCAAHRTGLNTHDVDLGSTDETGVSVMLAVVAGKTVSGPPMRADSKASVVSPVSLARPSSSPPPPLPALSRITPIAPITSIAAAADEGSAGSASNDRQPKMVAWSSPSVDPACAQCSSEYSPIWWPMSTAASASAAACGGGGGGGEEDDEDHDDGVKVLCHRCYTTSTFPLARRSNMVL</sequence>
<dbReference type="GO" id="GO:0008270">
    <property type="term" value="F:zinc ion binding"/>
    <property type="evidence" value="ECO:0007669"/>
    <property type="project" value="UniProtKB-KW"/>
</dbReference>
<keyword evidence="1" id="KW-0479">Metal-binding</keyword>
<feature type="region of interest" description="Disordered" evidence="5">
    <location>
        <begin position="73"/>
        <end position="105"/>
    </location>
</feature>
<dbReference type="GO" id="GO:0048189">
    <property type="term" value="C:Lid2 complex"/>
    <property type="evidence" value="ECO:0007669"/>
    <property type="project" value="TreeGrafter"/>
</dbReference>
<dbReference type="EMBL" id="JANBOH010000123">
    <property type="protein sequence ID" value="KAJ1645123.1"/>
    <property type="molecule type" value="Genomic_DNA"/>
</dbReference>
<dbReference type="GO" id="GO:0036205">
    <property type="term" value="P:histone catabolic process"/>
    <property type="evidence" value="ECO:0007669"/>
    <property type="project" value="TreeGrafter"/>
</dbReference>
<evidence type="ECO:0000256" key="5">
    <source>
        <dbReference type="SAM" id="MobiDB-lite"/>
    </source>
</evidence>
<feature type="compositionally biased region" description="Polar residues" evidence="5">
    <location>
        <begin position="759"/>
        <end position="772"/>
    </location>
</feature>
<dbReference type="CDD" id="cd15489">
    <property type="entry name" value="PHD_SF"/>
    <property type="match status" value="1"/>
</dbReference>
<evidence type="ECO:0000259" key="7">
    <source>
        <dbReference type="PROSITE" id="PS51038"/>
    </source>
</evidence>
<organism evidence="8 9">
    <name type="scientific">Coemansia asiatica</name>
    <dbReference type="NCBI Taxonomy" id="1052880"/>
    <lineage>
        <taxon>Eukaryota</taxon>
        <taxon>Fungi</taxon>
        <taxon>Fungi incertae sedis</taxon>
        <taxon>Zoopagomycota</taxon>
        <taxon>Kickxellomycotina</taxon>
        <taxon>Kickxellomycetes</taxon>
        <taxon>Kickxellales</taxon>
        <taxon>Kickxellaceae</taxon>
        <taxon>Coemansia</taxon>
    </lineage>
</organism>
<feature type="compositionally biased region" description="Low complexity" evidence="5">
    <location>
        <begin position="325"/>
        <end position="334"/>
    </location>
</feature>
<dbReference type="CDD" id="cd15497">
    <property type="entry name" value="PHD1_Snt2p_like"/>
    <property type="match status" value="1"/>
</dbReference>
<keyword evidence="9" id="KW-1185">Reference proteome</keyword>
<evidence type="ECO:0000259" key="6">
    <source>
        <dbReference type="PROSITE" id="PS50016"/>
    </source>
</evidence>
<dbReference type="InterPro" id="IPR019787">
    <property type="entry name" value="Znf_PHD-finger"/>
</dbReference>
<dbReference type="PROSITE" id="PS50016">
    <property type="entry name" value="ZF_PHD_2"/>
    <property type="match status" value="2"/>
</dbReference>
<dbReference type="Proteomes" id="UP001145021">
    <property type="component" value="Unassembled WGS sequence"/>
</dbReference>
<feature type="region of interest" description="Disordered" evidence="5">
    <location>
        <begin position="759"/>
        <end position="786"/>
    </location>
</feature>
<dbReference type="PANTHER" id="PTHR47672:SF1">
    <property type="entry name" value="E3 UBIQUITIN-PROTEIN LIGASE SNT2"/>
    <property type="match status" value="1"/>
</dbReference>
<evidence type="ECO:0000256" key="2">
    <source>
        <dbReference type="ARBA" id="ARBA00022771"/>
    </source>
</evidence>
<dbReference type="PROSITE" id="PS01359">
    <property type="entry name" value="ZF_PHD_1"/>
    <property type="match status" value="1"/>
</dbReference>
<dbReference type="PROSITE" id="PS51038">
    <property type="entry name" value="BAH"/>
    <property type="match status" value="1"/>
</dbReference>
<dbReference type="InterPro" id="IPR009057">
    <property type="entry name" value="Homeodomain-like_sf"/>
</dbReference>
<dbReference type="Pfam" id="PF00628">
    <property type="entry name" value="PHD"/>
    <property type="match status" value="1"/>
</dbReference>
<dbReference type="AlphaFoldDB" id="A0A9W8CIC6"/>
<feature type="region of interest" description="Disordered" evidence="5">
    <location>
        <begin position="289"/>
        <end position="366"/>
    </location>
</feature>
<dbReference type="SMART" id="SM00439">
    <property type="entry name" value="BAH"/>
    <property type="match status" value="1"/>
</dbReference>
<dbReference type="InterPro" id="IPR001025">
    <property type="entry name" value="BAH_dom"/>
</dbReference>
<reference evidence="8" key="1">
    <citation type="submission" date="2022-07" db="EMBL/GenBank/DDBJ databases">
        <title>Phylogenomic reconstructions and comparative analyses of Kickxellomycotina fungi.</title>
        <authorList>
            <person name="Reynolds N.K."/>
            <person name="Stajich J.E."/>
            <person name="Barry K."/>
            <person name="Grigoriev I.V."/>
            <person name="Crous P."/>
            <person name="Smith M.E."/>
        </authorList>
    </citation>
    <scope>NUCLEOTIDE SEQUENCE</scope>
    <source>
        <strain evidence="8">NBRC 105413</strain>
    </source>
</reference>
<dbReference type="InterPro" id="IPR013083">
    <property type="entry name" value="Znf_RING/FYVE/PHD"/>
</dbReference>
<protein>
    <submittedName>
        <fullName evidence="8">PHD type zinc finger protein with BAH domain-containing protein</fullName>
    </submittedName>
</protein>
<dbReference type="Gene3D" id="3.30.40.10">
    <property type="entry name" value="Zinc/RING finger domain, C3HC4 (zinc finger)"/>
    <property type="match status" value="2"/>
</dbReference>
<dbReference type="SMART" id="SM00249">
    <property type="entry name" value="PHD"/>
    <property type="match status" value="3"/>
</dbReference>